<dbReference type="PANTHER" id="PTHR30006:SF2">
    <property type="entry name" value="ABC TRANSPORTER SUBSTRATE-BINDING PROTEIN"/>
    <property type="match status" value="1"/>
</dbReference>
<dbReference type="RefSeq" id="WP_092495211.1">
    <property type="nucleotide sequence ID" value="NZ_FOFG01000002.1"/>
</dbReference>
<keyword evidence="4" id="KW-1185">Reference proteome</keyword>
<proteinExistence type="predicted"/>
<dbReference type="OrthoDB" id="9766989at2"/>
<protein>
    <submittedName>
        <fullName evidence="3">Putative spermidine/putrescine transport system substrate-binding protein</fullName>
    </submittedName>
</protein>
<gene>
    <name evidence="3" type="ORF">SAMN05216548_10219</name>
</gene>
<reference evidence="3 4" key="1">
    <citation type="submission" date="2016-10" db="EMBL/GenBank/DDBJ databases">
        <authorList>
            <person name="de Groot N.N."/>
        </authorList>
    </citation>
    <scope>NUCLEOTIDE SEQUENCE [LARGE SCALE GENOMIC DNA]</scope>
    <source>
        <strain evidence="3 4">A52C2</strain>
    </source>
</reference>
<dbReference type="SUPFAM" id="SSF53850">
    <property type="entry name" value="Periplasmic binding protein-like II"/>
    <property type="match status" value="1"/>
</dbReference>
<keyword evidence="1" id="KW-0732">Signal</keyword>
<dbReference type="Gene3D" id="3.40.190.10">
    <property type="entry name" value="Periplasmic binding protein-like II"/>
    <property type="match status" value="2"/>
</dbReference>
<dbReference type="STRING" id="1855383.SAMN05216548_10219"/>
<evidence type="ECO:0000313" key="4">
    <source>
        <dbReference type="Proteomes" id="UP000199647"/>
    </source>
</evidence>
<dbReference type="InterPro" id="IPR006311">
    <property type="entry name" value="TAT_signal"/>
</dbReference>
<sequence>MTNLTRRTFLGAGTALGTSFVTGGLITGGLSRTAYAQSAEITVTAFGGVWEKAVRDCFVAPFEAKTHDKANVSLGDPAQWLAQVEANPARPPLDVLIMTPDLALSAAKAGLVDDFTVDKLPNLAKIPKELTDSVMGKGTIFDYGVGGITYNKKTVSNPPKSFAEFVDRVSSGEFVASVPSISYAVTPIMLIWAMAKALGGGVDNVDPFFKAMAKMKDNLVFWGSPNDFFNQLSSGEADLGVYFDGRTWNHYDSGATWIDFLNPEEGGALNGVAVQKPKNANPAAWAYLNEILDAGNQAKFAEILNYGVTNTDVVYSDKLKPRVTPWQKTSFPPYEQIAKVRNEWVDRWNREIGR</sequence>
<dbReference type="GO" id="GO:0015888">
    <property type="term" value="P:thiamine transport"/>
    <property type="evidence" value="ECO:0007669"/>
    <property type="project" value="TreeGrafter"/>
</dbReference>
<evidence type="ECO:0000256" key="1">
    <source>
        <dbReference type="ARBA" id="ARBA00022729"/>
    </source>
</evidence>
<dbReference type="PROSITE" id="PS51318">
    <property type="entry name" value="TAT"/>
    <property type="match status" value="1"/>
</dbReference>
<dbReference type="GO" id="GO:0030976">
    <property type="term" value="F:thiamine pyrophosphate binding"/>
    <property type="evidence" value="ECO:0007669"/>
    <property type="project" value="TreeGrafter"/>
</dbReference>
<dbReference type="AlphaFoldDB" id="A0A1H9C1J2"/>
<dbReference type="GO" id="GO:0030975">
    <property type="term" value="F:thiamine binding"/>
    <property type="evidence" value="ECO:0007669"/>
    <property type="project" value="TreeGrafter"/>
</dbReference>
<dbReference type="PANTHER" id="PTHR30006">
    <property type="entry name" value="THIAMINE-BINDING PERIPLASMIC PROTEIN-RELATED"/>
    <property type="match status" value="1"/>
</dbReference>
<organism evidence="3 4">
    <name type="scientific">Faunimonas pinastri</name>
    <dbReference type="NCBI Taxonomy" id="1855383"/>
    <lineage>
        <taxon>Bacteria</taxon>
        <taxon>Pseudomonadati</taxon>
        <taxon>Pseudomonadota</taxon>
        <taxon>Alphaproteobacteria</taxon>
        <taxon>Hyphomicrobiales</taxon>
        <taxon>Afifellaceae</taxon>
        <taxon>Faunimonas</taxon>
    </lineage>
</organism>
<name>A0A1H9C1J2_9HYPH</name>
<dbReference type="EMBL" id="FOFG01000002">
    <property type="protein sequence ID" value="SEP94673.1"/>
    <property type="molecule type" value="Genomic_DNA"/>
</dbReference>
<keyword evidence="2" id="KW-0574">Periplasm</keyword>
<accession>A0A1H9C1J2</accession>
<evidence type="ECO:0000256" key="2">
    <source>
        <dbReference type="ARBA" id="ARBA00022764"/>
    </source>
</evidence>
<dbReference type="GO" id="GO:0030288">
    <property type="term" value="C:outer membrane-bounded periplasmic space"/>
    <property type="evidence" value="ECO:0007669"/>
    <property type="project" value="TreeGrafter"/>
</dbReference>
<dbReference type="Proteomes" id="UP000199647">
    <property type="component" value="Unassembled WGS sequence"/>
</dbReference>
<dbReference type="Pfam" id="PF13416">
    <property type="entry name" value="SBP_bac_8"/>
    <property type="match status" value="1"/>
</dbReference>
<evidence type="ECO:0000313" key="3">
    <source>
        <dbReference type="EMBL" id="SEP94673.1"/>
    </source>
</evidence>
<dbReference type="InterPro" id="IPR006059">
    <property type="entry name" value="SBP"/>
</dbReference>